<evidence type="ECO:0000313" key="7">
    <source>
        <dbReference type="EMBL" id="SFC19612.1"/>
    </source>
</evidence>
<reference evidence="7 8" key="1">
    <citation type="submission" date="2016-10" db="EMBL/GenBank/DDBJ databases">
        <authorList>
            <person name="de Groot N.N."/>
        </authorList>
    </citation>
    <scope>NUCLEOTIDE SEQUENCE [LARGE SCALE GENOMIC DNA]</scope>
    <source>
        <strain evidence="7 8">DSM 19548</strain>
    </source>
</reference>
<proteinExistence type="inferred from homology"/>
<evidence type="ECO:0000313" key="8">
    <source>
        <dbReference type="Proteomes" id="UP000198728"/>
    </source>
</evidence>
<accession>A0A1I1H7Q0</accession>
<dbReference type="OrthoDB" id="9811868at2"/>
<dbReference type="RefSeq" id="WP_093360036.1">
    <property type="nucleotide sequence ID" value="NZ_FOLG01000003.1"/>
</dbReference>
<comment type="similarity">
    <text evidence="2 6">Belongs to the NifW family.</text>
</comment>
<keyword evidence="8" id="KW-1185">Reference proteome</keyword>
<evidence type="ECO:0000256" key="3">
    <source>
        <dbReference type="ARBA" id="ARBA00011284"/>
    </source>
</evidence>
<dbReference type="STRING" id="441112.SAMN04488094_10344"/>
<dbReference type="HAMAP" id="MF_00529">
    <property type="entry name" value="NifW"/>
    <property type="match status" value="1"/>
</dbReference>
<dbReference type="GO" id="GO:0009399">
    <property type="term" value="P:nitrogen fixation"/>
    <property type="evidence" value="ECO:0007669"/>
    <property type="project" value="UniProtKB-UniRule"/>
</dbReference>
<evidence type="ECO:0000256" key="1">
    <source>
        <dbReference type="ARBA" id="ARBA00002247"/>
    </source>
</evidence>
<keyword evidence="5 6" id="KW-0535">Nitrogen fixation</keyword>
<protein>
    <recommendedName>
        <fullName evidence="4 6">Nitrogenase-stabilizing/protective protein NifW</fullName>
    </recommendedName>
</protein>
<dbReference type="EMBL" id="FOLG01000003">
    <property type="protein sequence ID" value="SFC19612.1"/>
    <property type="molecule type" value="Genomic_DNA"/>
</dbReference>
<dbReference type="AlphaFoldDB" id="A0A1I1H7Q0"/>
<evidence type="ECO:0000256" key="4">
    <source>
        <dbReference type="ARBA" id="ARBA00016274"/>
    </source>
</evidence>
<evidence type="ECO:0000256" key="5">
    <source>
        <dbReference type="ARBA" id="ARBA00023231"/>
    </source>
</evidence>
<name>A0A1I1H7Q0_9RHOB</name>
<comment type="subunit">
    <text evidence="3 6">Homotrimer; associates with NifD.</text>
</comment>
<dbReference type="InterPro" id="IPR004893">
    <property type="entry name" value="NifW"/>
</dbReference>
<dbReference type="Pfam" id="PF03206">
    <property type="entry name" value="NifW"/>
    <property type="match status" value="1"/>
</dbReference>
<organism evidence="7 8">
    <name type="scientific">Tropicimonas isoalkanivorans</name>
    <dbReference type="NCBI Taxonomy" id="441112"/>
    <lineage>
        <taxon>Bacteria</taxon>
        <taxon>Pseudomonadati</taxon>
        <taxon>Pseudomonadota</taxon>
        <taxon>Alphaproteobacteria</taxon>
        <taxon>Rhodobacterales</taxon>
        <taxon>Roseobacteraceae</taxon>
        <taxon>Tropicimonas</taxon>
    </lineage>
</organism>
<sequence>MTKRYEENGVIAHIASLSSAEDIFTYLLLPYEQGVLNVSRLHIMKRMGQYLRGTDFSGYDEEEIFLATRQHLKRAYTDFVDSTPLKEKVFKVFTDKAAEHAARFVSIDQIGLAAK</sequence>
<comment type="function">
    <text evidence="1 6">May protect the nitrogenase Fe-Mo protein from oxidative damage.</text>
</comment>
<dbReference type="PIRSF" id="PIRSF005790">
    <property type="entry name" value="NifW"/>
    <property type="match status" value="1"/>
</dbReference>
<evidence type="ECO:0000256" key="2">
    <source>
        <dbReference type="ARBA" id="ARBA00008351"/>
    </source>
</evidence>
<dbReference type="Proteomes" id="UP000198728">
    <property type="component" value="Unassembled WGS sequence"/>
</dbReference>
<evidence type="ECO:0000256" key="6">
    <source>
        <dbReference type="HAMAP-Rule" id="MF_00529"/>
    </source>
</evidence>
<dbReference type="NCBIfam" id="NF002009">
    <property type="entry name" value="PRK00810.1"/>
    <property type="match status" value="1"/>
</dbReference>
<gene>
    <name evidence="6" type="primary">nifW</name>
    <name evidence="7" type="ORF">SAMN04488094_10344</name>
</gene>